<dbReference type="GeneID" id="28763950"/>
<evidence type="ECO:0008006" key="4">
    <source>
        <dbReference type="Google" id="ProtNLM"/>
    </source>
</evidence>
<gene>
    <name evidence="2" type="ORF">CC84DRAFT_1180282</name>
</gene>
<accession>A0A177C2W2</accession>
<dbReference type="AlphaFoldDB" id="A0A177C2W2"/>
<feature type="coiled-coil region" evidence="1">
    <location>
        <begin position="35"/>
        <end position="62"/>
    </location>
</feature>
<organism evidence="2 3">
    <name type="scientific">Paraphaeosphaeria sporulosa</name>
    <dbReference type="NCBI Taxonomy" id="1460663"/>
    <lineage>
        <taxon>Eukaryota</taxon>
        <taxon>Fungi</taxon>
        <taxon>Dikarya</taxon>
        <taxon>Ascomycota</taxon>
        <taxon>Pezizomycotina</taxon>
        <taxon>Dothideomycetes</taxon>
        <taxon>Pleosporomycetidae</taxon>
        <taxon>Pleosporales</taxon>
        <taxon>Massarineae</taxon>
        <taxon>Didymosphaeriaceae</taxon>
        <taxon>Paraphaeosphaeria</taxon>
    </lineage>
</organism>
<dbReference type="InParanoid" id="A0A177C2W2"/>
<evidence type="ECO:0000313" key="3">
    <source>
        <dbReference type="Proteomes" id="UP000077069"/>
    </source>
</evidence>
<name>A0A177C2W2_9PLEO</name>
<evidence type="ECO:0000313" key="2">
    <source>
        <dbReference type="EMBL" id="OAG01239.1"/>
    </source>
</evidence>
<dbReference type="EMBL" id="KV441558">
    <property type="protein sequence ID" value="OAG01239.1"/>
    <property type="molecule type" value="Genomic_DNA"/>
</dbReference>
<dbReference type="OrthoDB" id="3800086at2759"/>
<reference evidence="2 3" key="1">
    <citation type="submission" date="2016-05" db="EMBL/GenBank/DDBJ databases">
        <title>Comparative analysis of secretome profiles of manganese(II)-oxidizing ascomycete fungi.</title>
        <authorList>
            <consortium name="DOE Joint Genome Institute"/>
            <person name="Zeiner C.A."/>
            <person name="Purvine S.O."/>
            <person name="Zink E.M."/>
            <person name="Wu S."/>
            <person name="Pasa-Tolic L."/>
            <person name="Chaput D.L."/>
            <person name="Haridas S."/>
            <person name="Grigoriev I.V."/>
            <person name="Santelli C.M."/>
            <person name="Hansel C.M."/>
        </authorList>
    </citation>
    <scope>NUCLEOTIDE SEQUENCE [LARGE SCALE GENOMIC DNA]</scope>
    <source>
        <strain evidence="2 3">AP3s5-JAC2a</strain>
    </source>
</reference>
<proteinExistence type="predicted"/>
<keyword evidence="1" id="KW-0175">Coiled coil</keyword>
<evidence type="ECO:0000256" key="1">
    <source>
        <dbReference type="SAM" id="Coils"/>
    </source>
</evidence>
<dbReference type="Proteomes" id="UP000077069">
    <property type="component" value="Unassembled WGS sequence"/>
</dbReference>
<keyword evidence="3" id="KW-1185">Reference proteome</keyword>
<protein>
    <recommendedName>
        <fullName evidence="4">Fungal N-terminal domain-containing protein</fullName>
    </recommendedName>
</protein>
<sequence length="151" mass="16933">MTDPFSLPTGSFAVVSVVEVLLETSVECCCFLNALKDAHEEIDRLCTSIEEYQALVEALKANSTEVQGHKMPPAQGTLHKALELFDSSVRLLHRQLSALRTLKTWHKSKWKTYNAFKFYLDDRKMSRCSKNLENAESARGTALGLVEGQVN</sequence>
<dbReference type="STRING" id="1460663.A0A177C2W2"/>
<dbReference type="RefSeq" id="XP_018031604.1">
    <property type="nucleotide sequence ID" value="XM_018180464.1"/>
</dbReference>